<evidence type="ECO:0000256" key="2">
    <source>
        <dbReference type="SAM" id="Phobius"/>
    </source>
</evidence>
<keyword evidence="2" id="KW-0472">Membrane</keyword>
<dbReference type="InterPro" id="IPR051276">
    <property type="entry name" value="Saccharopine_DH-like_oxidrdct"/>
</dbReference>
<dbReference type="GO" id="GO:0009247">
    <property type="term" value="P:glycolipid biosynthetic process"/>
    <property type="evidence" value="ECO:0007669"/>
    <property type="project" value="TreeGrafter"/>
</dbReference>
<evidence type="ECO:0000259" key="3">
    <source>
        <dbReference type="Pfam" id="PF03435"/>
    </source>
</evidence>
<dbReference type="GO" id="GO:0005886">
    <property type="term" value="C:plasma membrane"/>
    <property type="evidence" value="ECO:0007669"/>
    <property type="project" value="TreeGrafter"/>
</dbReference>
<dbReference type="EMBL" id="JAAAUQ010000028">
    <property type="protein sequence ID" value="KAF9156326.1"/>
    <property type="molecule type" value="Genomic_DNA"/>
</dbReference>
<gene>
    <name evidence="4" type="ORF">BG015_005979</name>
</gene>
<keyword evidence="2" id="KW-0812">Transmembrane</keyword>
<dbReference type="SUPFAM" id="SSF51735">
    <property type="entry name" value="NAD(P)-binding Rossmann-fold domains"/>
    <property type="match status" value="1"/>
</dbReference>
<dbReference type="Gene3D" id="3.40.50.720">
    <property type="entry name" value="NAD(P)-binding Rossmann-like Domain"/>
    <property type="match status" value="1"/>
</dbReference>
<dbReference type="PANTHER" id="PTHR12286">
    <property type="entry name" value="SACCHAROPINE DEHYDROGENASE-LIKE OXIDOREDUCTASE"/>
    <property type="match status" value="1"/>
</dbReference>
<organism evidence="4 5">
    <name type="scientific">Linnemannia schmuckeri</name>
    <dbReference type="NCBI Taxonomy" id="64567"/>
    <lineage>
        <taxon>Eukaryota</taxon>
        <taxon>Fungi</taxon>
        <taxon>Fungi incertae sedis</taxon>
        <taxon>Mucoromycota</taxon>
        <taxon>Mortierellomycotina</taxon>
        <taxon>Mortierellomycetes</taxon>
        <taxon>Mortierellales</taxon>
        <taxon>Mortierellaceae</taxon>
        <taxon>Linnemannia</taxon>
    </lineage>
</organism>
<feature type="transmembrane region" description="Helical" evidence="2">
    <location>
        <begin position="284"/>
        <end position="306"/>
    </location>
</feature>
<keyword evidence="5" id="KW-1185">Reference proteome</keyword>
<dbReference type="AlphaFoldDB" id="A0A9P5VFD8"/>
<protein>
    <recommendedName>
        <fullName evidence="3">Saccharopine dehydrogenase NADP binding domain-containing protein</fullName>
    </recommendedName>
</protein>
<comment type="caution">
    <text evidence="4">The sequence shown here is derived from an EMBL/GenBank/DDBJ whole genome shotgun (WGS) entry which is preliminary data.</text>
</comment>
<dbReference type="OrthoDB" id="10268090at2759"/>
<reference evidence="4" key="1">
    <citation type="journal article" date="2020" name="Fungal Divers.">
        <title>Resolving the Mortierellaceae phylogeny through synthesis of multi-gene phylogenetics and phylogenomics.</title>
        <authorList>
            <person name="Vandepol N."/>
            <person name="Liber J."/>
            <person name="Desiro A."/>
            <person name="Na H."/>
            <person name="Kennedy M."/>
            <person name="Barry K."/>
            <person name="Grigoriev I.V."/>
            <person name="Miller A.N."/>
            <person name="O'Donnell K."/>
            <person name="Stajich J.E."/>
            <person name="Bonito G."/>
        </authorList>
    </citation>
    <scope>NUCLEOTIDE SEQUENCE</scope>
    <source>
        <strain evidence="4">NRRL 6426</strain>
    </source>
</reference>
<evidence type="ECO:0000313" key="5">
    <source>
        <dbReference type="Proteomes" id="UP000748756"/>
    </source>
</evidence>
<evidence type="ECO:0000313" key="4">
    <source>
        <dbReference type="EMBL" id="KAF9156326.1"/>
    </source>
</evidence>
<comment type="similarity">
    <text evidence="1">Belongs to the saccharopine dehydrogenase family.</text>
</comment>
<feature type="domain" description="Saccharopine dehydrogenase NADP binding" evidence="3">
    <location>
        <begin position="11"/>
        <end position="141"/>
    </location>
</feature>
<name>A0A9P5VFD8_9FUNG</name>
<dbReference type="Pfam" id="PF03435">
    <property type="entry name" value="Sacchrp_dh_NADP"/>
    <property type="match status" value="1"/>
</dbReference>
<dbReference type="Proteomes" id="UP000748756">
    <property type="component" value="Unassembled WGS sequence"/>
</dbReference>
<accession>A0A9P5VFD8</accession>
<evidence type="ECO:0000256" key="1">
    <source>
        <dbReference type="ARBA" id="ARBA00038048"/>
    </source>
</evidence>
<dbReference type="PANTHER" id="PTHR12286:SF5">
    <property type="entry name" value="SACCHAROPINE DEHYDROGENASE-LIKE OXIDOREDUCTASE"/>
    <property type="match status" value="1"/>
</dbReference>
<sequence length="426" mass="45759">MAMVSREYDLIIYGATGFTGLRTCQYLARSYTEGVRWAIAGRSVQKLEEVREKLVAINPALSSLPIIKADASSPESLEAMTAQTKVVISTVGPFMQYGEPLVAACVKQGTHYVDSTGEAPFVNNIIHKYHKEAVDKNVILVPQCGFDSVPSDIGTKMVVDFIRKEYGLPTKSVKASLLSFRGAASGGTLASICNIIAEKQGGVGAMVDQNQLVPESVHDKLIPAKISMPTVHYDYDFQKWQTYFVMSSSNEKIVKRSHGLAVEANGDGYGPQFTYNETMSASGLVSAATAAIGMGIGGAALTIGPLRRFIQNRFMPAPGEGPSDEAIAKGRFTVHVIGESTLPENTEGAADAKPVRVLAVIQGGDPGYAETCRYLVEGALCLVKSEDLIRSENKVKGGVLTPAYAFGQILVRRLLDRNVNLTVSKL</sequence>
<proteinExistence type="inferred from homology"/>
<keyword evidence="2" id="KW-1133">Transmembrane helix</keyword>
<dbReference type="InterPro" id="IPR005097">
    <property type="entry name" value="Sacchrp_dh_NADP-bd"/>
</dbReference>
<dbReference type="InterPro" id="IPR036291">
    <property type="entry name" value="NAD(P)-bd_dom_sf"/>
</dbReference>